<dbReference type="Pfam" id="PF00563">
    <property type="entry name" value="EAL"/>
    <property type="match status" value="1"/>
</dbReference>
<dbReference type="InterPro" id="IPR035919">
    <property type="entry name" value="EAL_sf"/>
</dbReference>
<keyword evidence="1" id="KW-0472">Membrane</keyword>
<evidence type="ECO:0000259" key="2">
    <source>
        <dbReference type="PROSITE" id="PS50883"/>
    </source>
</evidence>
<keyword evidence="1" id="KW-0812">Transmembrane</keyword>
<evidence type="ECO:0000313" key="5">
    <source>
        <dbReference type="EMBL" id="MBB5018221.1"/>
    </source>
</evidence>
<dbReference type="InterPro" id="IPR043128">
    <property type="entry name" value="Rev_trsase/Diguanyl_cyclase"/>
</dbReference>
<feature type="domain" description="GGDEF" evidence="4">
    <location>
        <begin position="263"/>
        <end position="395"/>
    </location>
</feature>
<name>A0A840MSN0_9PROT</name>
<sequence>MSLLKRLWLTALGATCAAFLIGFVISMINARSYLEQQLRAQSQDSATALALSLSQQSKDKATAELMVSALFDGGHFELIRLQDVQGQVITERNGGARSSTVPSWFEGTFHITVHPGQAQVSDGWKQFGRVTVVAHSKFAYESLWQSGIWFLLTMLAIGLATGLLLTGLFNWAKHPIEDLMAHARAVSSRQYKTMAEPSVPELRRVASAFNTMVRQVREMFAEQSARIEALQREASKDLLTDLPNRAFFLGRLRDQLADETAPPQGMLVVLRLIGLTQFNRDLGRDAVDLVLIGVSDKLKTIVATLPDSLGARLNGADFALLLPSATPEEAEQILHNWLQAARQAVAKLNPDTQGVVCAGLAHYRHGEMERDVLSRTDHALAQGEAGESGWAAAQDLQQLSAAPERDWLLMLSRAVEQASFELARFPVLSMEGRELHEEALLRLTDPDSGQLLTAGQFMPWAQRLGMTAEVDMAAVTLACQHLRHEPGEISVNISPATLGTPGWLDKAKSLFESNRDVAGRLLFEINEAGLSQQGDALQAFTEMARRYKVRVGVEHFGRTFSSIPSLYELNLSFLKIDAGLISDIGHQPSNQRLVKAIVAIAANAQCQVYAEGVHTAIEHAVLVTLGLNGYTGPEATRRLA</sequence>
<accession>A0A840MSN0</accession>
<dbReference type="AlphaFoldDB" id="A0A840MSN0"/>
<dbReference type="GO" id="GO:0007165">
    <property type="term" value="P:signal transduction"/>
    <property type="evidence" value="ECO:0007669"/>
    <property type="project" value="InterPro"/>
</dbReference>
<dbReference type="Gene3D" id="3.20.20.450">
    <property type="entry name" value="EAL domain"/>
    <property type="match status" value="1"/>
</dbReference>
<keyword evidence="1" id="KW-1133">Transmembrane helix</keyword>
<dbReference type="RefSeq" id="WP_184037135.1">
    <property type="nucleotide sequence ID" value="NZ_JACHHY010000007.1"/>
</dbReference>
<dbReference type="SMART" id="SM00267">
    <property type="entry name" value="GGDEF"/>
    <property type="match status" value="1"/>
</dbReference>
<dbReference type="EMBL" id="JACHHY010000007">
    <property type="protein sequence ID" value="MBB5018221.1"/>
    <property type="molecule type" value="Genomic_DNA"/>
</dbReference>
<dbReference type="SUPFAM" id="SSF141868">
    <property type="entry name" value="EAL domain-like"/>
    <property type="match status" value="1"/>
</dbReference>
<dbReference type="GO" id="GO:0071111">
    <property type="term" value="F:cyclic-guanylate-specific phosphodiesterase activity"/>
    <property type="evidence" value="ECO:0007669"/>
    <property type="project" value="InterPro"/>
</dbReference>
<gene>
    <name evidence="5" type="ORF">HNQ59_001506</name>
</gene>
<dbReference type="SMART" id="SM00304">
    <property type="entry name" value="HAMP"/>
    <property type="match status" value="1"/>
</dbReference>
<dbReference type="Gene3D" id="6.20.270.20">
    <property type="entry name" value="LapD/MoxY periplasmic domain"/>
    <property type="match status" value="1"/>
</dbReference>
<dbReference type="Pfam" id="PF16448">
    <property type="entry name" value="LapD_MoxY_N"/>
    <property type="match status" value="1"/>
</dbReference>
<dbReference type="Gene3D" id="3.30.70.270">
    <property type="match status" value="1"/>
</dbReference>
<dbReference type="Pfam" id="PF00990">
    <property type="entry name" value="GGDEF"/>
    <property type="match status" value="1"/>
</dbReference>
<dbReference type="InterPro" id="IPR000160">
    <property type="entry name" value="GGDEF_dom"/>
</dbReference>
<dbReference type="PANTHER" id="PTHR33121:SF32">
    <property type="entry name" value="RNASE E SPECIFICITY FACTOR CSRD"/>
    <property type="match status" value="1"/>
</dbReference>
<dbReference type="SMART" id="SM00052">
    <property type="entry name" value="EAL"/>
    <property type="match status" value="1"/>
</dbReference>
<comment type="caution">
    <text evidence="5">The sequence shown here is derived from an EMBL/GenBank/DDBJ whole genome shotgun (WGS) entry which is preliminary data.</text>
</comment>
<dbReference type="CDD" id="cd06225">
    <property type="entry name" value="HAMP"/>
    <property type="match status" value="1"/>
</dbReference>
<dbReference type="InterPro" id="IPR050706">
    <property type="entry name" value="Cyclic-di-GMP_PDE-like"/>
</dbReference>
<feature type="domain" description="EAL" evidence="2">
    <location>
        <begin position="404"/>
        <end position="640"/>
    </location>
</feature>
<dbReference type="GO" id="GO:0016020">
    <property type="term" value="C:membrane"/>
    <property type="evidence" value="ECO:0007669"/>
    <property type="project" value="InterPro"/>
</dbReference>
<evidence type="ECO:0000259" key="4">
    <source>
        <dbReference type="PROSITE" id="PS50887"/>
    </source>
</evidence>
<dbReference type="InterPro" id="IPR029787">
    <property type="entry name" value="Nucleotide_cyclase"/>
</dbReference>
<feature type="transmembrane region" description="Helical" evidence="1">
    <location>
        <begin position="7"/>
        <end position="28"/>
    </location>
</feature>
<dbReference type="PANTHER" id="PTHR33121">
    <property type="entry name" value="CYCLIC DI-GMP PHOSPHODIESTERASE PDEF"/>
    <property type="match status" value="1"/>
</dbReference>
<keyword evidence="6" id="KW-1185">Reference proteome</keyword>
<dbReference type="InterPro" id="IPR001633">
    <property type="entry name" value="EAL_dom"/>
</dbReference>
<reference evidence="5 6" key="1">
    <citation type="submission" date="2020-08" db="EMBL/GenBank/DDBJ databases">
        <title>Genomic Encyclopedia of Type Strains, Phase IV (KMG-IV): sequencing the most valuable type-strain genomes for metagenomic binning, comparative biology and taxonomic classification.</title>
        <authorList>
            <person name="Goeker M."/>
        </authorList>
    </citation>
    <scope>NUCLEOTIDE SEQUENCE [LARGE SCALE GENOMIC DNA]</scope>
    <source>
        <strain evidence="5 6">DSM 27165</strain>
    </source>
</reference>
<dbReference type="Proteomes" id="UP000575898">
    <property type="component" value="Unassembled WGS sequence"/>
</dbReference>
<dbReference type="SUPFAM" id="SSF55073">
    <property type="entry name" value="Nucleotide cyclase"/>
    <property type="match status" value="1"/>
</dbReference>
<dbReference type="Gene3D" id="3.30.110.200">
    <property type="match status" value="1"/>
</dbReference>
<dbReference type="PROSITE" id="PS50885">
    <property type="entry name" value="HAMP"/>
    <property type="match status" value="1"/>
</dbReference>
<proteinExistence type="predicted"/>
<dbReference type="InterPro" id="IPR032244">
    <property type="entry name" value="LapD_MoxY_N"/>
</dbReference>
<evidence type="ECO:0000256" key="1">
    <source>
        <dbReference type="SAM" id="Phobius"/>
    </source>
</evidence>
<dbReference type="PROSITE" id="PS50887">
    <property type="entry name" value="GGDEF"/>
    <property type="match status" value="1"/>
</dbReference>
<protein>
    <submittedName>
        <fullName evidence="5">EAL domain-containing protein (Putative c-di-GMP-specific phosphodiesterase class I)/GGDEF domain-containing protein</fullName>
    </submittedName>
</protein>
<evidence type="ECO:0000313" key="6">
    <source>
        <dbReference type="Proteomes" id="UP000575898"/>
    </source>
</evidence>
<feature type="domain" description="HAMP" evidence="3">
    <location>
        <begin position="170"/>
        <end position="221"/>
    </location>
</feature>
<organism evidence="5 6">
    <name type="scientific">Chitinivorax tropicus</name>
    <dbReference type="NCBI Taxonomy" id="714531"/>
    <lineage>
        <taxon>Bacteria</taxon>
        <taxon>Pseudomonadati</taxon>
        <taxon>Pseudomonadota</taxon>
        <taxon>Betaproteobacteria</taxon>
        <taxon>Chitinivorax</taxon>
    </lineage>
</organism>
<dbReference type="PROSITE" id="PS50883">
    <property type="entry name" value="EAL"/>
    <property type="match status" value="1"/>
</dbReference>
<dbReference type="InterPro" id="IPR042461">
    <property type="entry name" value="LapD_MoxY_peri_C"/>
</dbReference>
<feature type="transmembrane region" description="Helical" evidence="1">
    <location>
        <begin position="148"/>
        <end position="172"/>
    </location>
</feature>
<evidence type="ECO:0000259" key="3">
    <source>
        <dbReference type="PROSITE" id="PS50885"/>
    </source>
</evidence>
<dbReference type="InterPro" id="IPR003660">
    <property type="entry name" value="HAMP_dom"/>
</dbReference>
<dbReference type="CDD" id="cd01948">
    <property type="entry name" value="EAL"/>
    <property type="match status" value="1"/>
</dbReference>